<evidence type="ECO:0000256" key="1">
    <source>
        <dbReference type="ARBA" id="ARBA00005234"/>
    </source>
</evidence>
<evidence type="ECO:0000256" key="3">
    <source>
        <dbReference type="ARBA" id="ARBA00022801"/>
    </source>
</evidence>
<keyword evidence="4" id="KW-0175">Coiled coil</keyword>
<evidence type="ECO:0000313" key="8">
    <source>
        <dbReference type="Proteomes" id="UP001457282"/>
    </source>
</evidence>
<dbReference type="Gene3D" id="3.40.395.10">
    <property type="entry name" value="Adenoviral Proteinase, Chain A"/>
    <property type="match status" value="1"/>
</dbReference>
<dbReference type="PANTHER" id="PTHR33018:SF31">
    <property type="entry name" value="TRANSPOSASE, PTTA_EN_SPM, PLANT"/>
    <property type="match status" value="1"/>
</dbReference>
<evidence type="ECO:0000259" key="6">
    <source>
        <dbReference type="PROSITE" id="PS50600"/>
    </source>
</evidence>
<organism evidence="7 8">
    <name type="scientific">Rubus argutus</name>
    <name type="common">Southern blackberry</name>
    <dbReference type="NCBI Taxonomy" id="59490"/>
    <lineage>
        <taxon>Eukaryota</taxon>
        <taxon>Viridiplantae</taxon>
        <taxon>Streptophyta</taxon>
        <taxon>Embryophyta</taxon>
        <taxon>Tracheophyta</taxon>
        <taxon>Spermatophyta</taxon>
        <taxon>Magnoliopsida</taxon>
        <taxon>eudicotyledons</taxon>
        <taxon>Gunneridae</taxon>
        <taxon>Pentapetalae</taxon>
        <taxon>rosids</taxon>
        <taxon>fabids</taxon>
        <taxon>Rosales</taxon>
        <taxon>Rosaceae</taxon>
        <taxon>Rosoideae</taxon>
        <taxon>Rosoideae incertae sedis</taxon>
        <taxon>Rubus</taxon>
    </lineage>
</organism>
<evidence type="ECO:0000256" key="2">
    <source>
        <dbReference type="ARBA" id="ARBA00022670"/>
    </source>
</evidence>
<keyword evidence="2" id="KW-0645">Protease</keyword>
<dbReference type="SUPFAM" id="SSF54001">
    <property type="entry name" value="Cysteine proteinases"/>
    <property type="match status" value="1"/>
</dbReference>
<dbReference type="InterPro" id="IPR003653">
    <property type="entry name" value="Peptidase_C48_C"/>
</dbReference>
<evidence type="ECO:0000256" key="4">
    <source>
        <dbReference type="SAM" id="Coils"/>
    </source>
</evidence>
<dbReference type="EMBL" id="JBEDUW010000005">
    <property type="protein sequence ID" value="KAK9928726.1"/>
    <property type="molecule type" value="Genomic_DNA"/>
</dbReference>
<feature type="coiled-coil region" evidence="4">
    <location>
        <begin position="428"/>
        <end position="455"/>
    </location>
</feature>
<comment type="similarity">
    <text evidence="1">Belongs to the peptidase C48 family.</text>
</comment>
<dbReference type="PANTHER" id="PTHR33018">
    <property type="entry name" value="OS10G0338966 PROTEIN-RELATED"/>
    <property type="match status" value="1"/>
</dbReference>
<reference evidence="7 8" key="1">
    <citation type="journal article" date="2023" name="G3 (Bethesda)">
        <title>A chromosome-length genome assembly and annotation of blackberry (Rubus argutus, cv. 'Hillquist').</title>
        <authorList>
            <person name="Bruna T."/>
            <person name="Aryal R."/>
            <person name="Dudchenko O."/>
            <person name="Sargent D.J."/>
            <person name="Mead D."/>
            <person name="Buti M."/>
            <person name="Cavallini A."/>
            <person name="Hytonen T."/>
            <person name="Andres J."/>
            <person name="Pham M."/>
            <person name="Weisz D."/>
            <person name="Mascagni F."/>
            <person name="Usai G."/>
            <person name="Natali L."/>
            <person name="Bassil N."/>
            <person name="Fernandez G.E."/>
            <person name="Lomsadze A."/>
            <person name="Armour M."/>
            <person name="Olukolu B."/>
            <person name="Poorten T."/>
            <person name="Britton C."/>
            <person name="Davik J."/>
            <person name="Ashrafi H."/>
            <person name="Aiden E.L."/>
            <person name="Borodovsky M."/>
            <person name="Worthington M."/>
        </authorList>
    </citation>
    <scope>NUCLEOTIDE SEQUENCE [LARGE SCALE GENOMIC DNA]</scope>
    <source>
        <strain evidence="7">PI 553951</strain>
    </source>
</reference>
<feature type="compositionally biased region" description="Basic residues" evidence="5">
    <location>
        <begin position="17"/>
        <end position="28"/>
    </location>
</feature>
<dbReference type="AlphaFoldDB" id="A0AAW1WVS8"/>
<gene>
    <name evidence="7" type="ORF">M0R45_025849</name>
</gene>
<feature type="domain" description="Ubiquitin-like protease family profile" evidence="6">
    <location>
        <begin position="682"/>
        <end position="847"/>
    </location>
</feature>
<dbReference type="InterPro" id="IPR058352">
    <property type="entry name" value="DUF8039"/>
</dbReference>
<evidence type="ECO:0000313" key="7">
    <source>
        <dbReference type="EMBL" id="KAK9928726.1"/>
    </source>
</evidence>
<feature type="compositionally biased region" description="Low complexity" evidence="5">
    <location>
        <begin position="29"/>
        <end position="40"/>
    </location>
</feature>
<accession>A0AAW1WVS8</accession>
<sequence>MAPSKSAPVPSTQVTKRDKRLKPKKTKSTKSSSSMSSEGSHSNRHASGKKSKKDDQETGGLKLLKRHTVTMPRISKRKSLRQKKTVLFNRKGTPYGKVAKEMQSYIGVLARRKIPIIRPTWRDVTDEEKDKFFKRVQVPFLLGPENKKMVLESAAAKWREFKSRLTRNYIVPYKDDPEALRYPPDDYRFINADHWTLFVKKRTSLTFLALREAQQKRRQQNKYPHRMSRKGYAGLEEELSSTMSEDELDRATLWIKGRESKQGTFKDEATQQTVEKIGTLRKKVADGELTISGSDDVLTLALGTPEHAGRVRGVGGYVNPSTYFNFPKRRKESVQETVRLSVHRILAEERDKIIEEAKEKIIAEERAFWIAKITELEAKIDSRDGKVAPHETNIDIPHISGHGSCSQTIDLGHDEVLVREEVGNHVEVKSVRNALEEIEQNALRKRKSSKKVREKVVKVVCKSQQENDVIKMADMVETNSKEKVIGNEKQNGEDNAKPKHVQEQEQEIEYVDLTSRRDSSKVPTAEIDVKLALGTIDHIVARATVMECNDPCQTIHGAPLGDNNMRVSIYCALEEKAIVPFPVQDEIRTVKQAMGSWVAWPKDMIIMSPEKKPTKGVVERRRRKKVLQEDEDSEVQFSFQKLAPALPASLKMLCLWGEEKFKDGGTISFEMESEVFGYIRKTYIMGTDVRRLASMREITANCIVMYQRYLYDVLAKSKMLDMVAFVDPALIGGKGCGAGTMRSQNIKNRLITAKPGQLFMLPYNSDAHWMLTVVDPENEIVYFMDPMKRRLVTGEWIGIVDAAIAMYNAHKSRNGRSSVTWKNLPGIPPQPSDKECGYFVMRYMKDIISDTNLSFASKWERRGHTYSQEDIDEVRNDWASFVVNTYV</sequence>
<feature type="compositionally biased region" description="Basic residues" evidence="5">
    <location>
        <begin position="42"/>
        <end position="51"/>
    </location>
</feature>
<dbReference type="Pfam" id="PF26133">
    <property type="entry name" value="DUF8039"/>
    <property type="match status" value="1"/>
</dbReference>
<dbReference type="Pfam" id="PF02902">
    <property type="entry name" value="Peptidase_C48"/>
    <property type="match status" value="1"/>
</dbReference>
<dbReference type="GO" id="GO:0008234">
    <property type="term" value="F:cysteine-type peptidase activity"/>
    <property type="evidence" value="ECO:0007669"/>
    <property type="project" value="InterPro"/>
</dbReference>
<dbReference type="GO" id="GO:0006508">
    <property type="term" value="P:proteolysis"/>
    <property type="evidence" value="ECO:0007669"/>
    <property type="project" value="UniProtKB-KW"/>
</dbReference>
<dbReference type="InterPro" id="IPR038765">
    <property type="entry name" value="Papain-like_cys_pep_sf"/>
</dbReference>
<dbReference type="PROSITE" id="PS50600">
    <property type="entry name" value="ULP_PROTEASE"/>
    <property type="match status" value="1"/>
</dbReference>
<proteinExistence type="inferred from homology"/>
<keyword evidence="8" id="KW-1185">Reference proteome</keyword>
<feature type="region of interest" description="Disordered" evidence="5">
    <location>
        <begin position="1"/>
        <end position="63"/>
    </location>
</feature>
<comment type="caution">
    <text evidence="7">The sequence shown here is derived from an EMBL/GenBank/DDBJ whole genome shotgun (WGS) entry which is preliminary data.</text>
</comment>
<name>A0AAW1WVS8_RUBAR</name>
<evidence type="ECO:0000256" key="5">
    <source>
        <dbReference type="SAM" id="MobiDB-lite"/>
    </source>
</evidence>
<dbReference type="Proteomes" id="UP001457282">
    <property type="component" value="Unassembled WGS sequence"/>
</dbReference>
<protein>
    <recommendedName>
        <fullName evidence="6">Ubiquitin-like protease family profile domain-containing protein</fullName>
    </recommendedName>
</protein>
<keyword evidence="3" id="KW-0378">Hydrolase</keyword>
<dbReference type="Pfam" id="PF03004">
    <property type="entry name" value="Transposase_24"/>
    <property type="match status" value="1"/>
</dbReference>
<dbReference type="InterPro" id="IPR004252">
    <property type="entry name" value="Probable_transposase_24"/>
</dbReference>